<accession>A0A927FPZ9</accession>
<comment type="caution">
    <text evidence="3">The sequence shown here is derived from an EMBL/GenBank/DDBJ whole genome shotgun (WGS) entry which is preliminary data.</text>
</comment>
<organism evidence="3 4">
    <name type="scientific">Devosia oryzisoli</name>
    <dbReference type="NCBI Taxonomy" id="2774138"/>
    <lineage>
        <taxon>Bacteria</taxon>
        <taxon>Pseudomonadati</taxon>
        <taxon>Pseudomonadota</taxon>
        <taxon>Alphaproteobacteria</taxon>
        <taxon>Hyphomicrobiales</taxon>
        <taxon>Devosiaceae</taxon>
        <taxon>Devosia</taxon>
    </lineage>
</organism>
<protein>
    <submittedName>
        <fullName evidence="3">Uncharacterized protein</fullName>
    </submittedName>
</protein>
<dbReference type="EMBL" id="JACYFU010000001">
    <property type="protein sequence ID" value="MBD8063881.1"/>
    <property type="molecule type" value="Genomic_DNA"/>
</dbReference>
<dbReference type="RefSeq" id="WP_191772012.1">
    <property type="nucleotide sequence ID" value="NZ_JACYFU010000001.1"/>
</dbReference>
<evidence type="ECO:0000256" key="1">
    <source>
        <dbReference type="SAM" id="MobiDB-lite"/>
    </source>
</evidence>
<feature type="region of interest" description="Disordered" evidence="1">
    <location>
        <begin position="75"/>
        <end position="94"/>
    </location>
</feature>
<dbReference type="Proteomes" id="UP000654108">
    <property type="component" value="Unassembled WGS sequence"/>
</dbReference>
<feature type="chain" id="PRO_5037174345" evidence="2">
    <location>
        <begin position="22"/>
        <end position="94"/>
    </location>
</feature>
<name>A0A927FPZ9_9HYPH</name>
<keyword evidence="2" id="KW-0732">Signal</keyword>
<evidence type="ECO:0000313" key="3">
    <source>
        <dbReference type="EMBL" id="MBD8063881.1"/>
    </source>
</evidence>
<evidence type="ECO:0000256" key="2">
    <source>
        <dbReference type="SAM" id="SignalP"/>
    </source>
</evidence>
<keyword evidence="4" id="KW-1185">Reference proteome</keyword>
<reference evidence="3" key="1">
    <citation type="submission" date="2020-09" db="EMBL/GenBank/DDBJ databases">
        <title>Genome seq and assembly of Devosia sp.</title>
        <authorList>
            <person name="Chhetri G."/>
        </authorList>
    </citation>
    <scope>NUCLEOTIDE SEQUENCE</scope>
    <source>
        <strain evidence="3">PTR5</strain>
    </source>
</reference>
<feature type="signal peptide" evidence="2">
    <location>
        <begin position="1"/>
        <end position="21"/>
    </location>
</feature>
<evidence type="ECO:0000313" key="4">
    <source>
        <dbReference type="Proteomes" id="UP000654108"/>
    </source>
</evidence>
<sequence length="94" mass="9364">MSAKFMSIAAALVLASAGAAAAQDAMSTDTIGSSAMAPMMSDDDLAKCLEQARAITFPEVAMAAEQACHSLQNGEEVMGGDAMGGGAMSSSNPM</sequence>
<proteinExistence type="predicted"/>
<dbReference type="AlphaFoldDB" id="A0A927FPZ9"/>
<gene>
    <name evidence="3" type="ORF">IC608_00140</name>
</gene>